<protein>
    <recommendedName>
        <fullName evidence="4">TolB protein</fullName>
    </recommendedName>
</protein>
<dbReference type="InterPro" id="IPR011042">
    <property type="entry name" value="6-blade_b-propeller_TolB-like"/>
</dbReference>
<evidence type="ECO:0000256" key="1">
    <source>
        <dbReference type="ARBA" id="ARBA00009820"/>
    </source>
</evidence>
<keyword evidence="3" id="KW-1185">Reference proteome</keyword>
<dbReference type="AlphaFoldDB" id="A0A3L7J0G0"/>
<evidence type="ECO:0000313" key="3">
    <source>
        <dbReference type="Proteomes" id="UP000282460"/>
    </source>
</evidence>
<accession>A0A3L7J0G0</accession>
<comment type="caution">
    <text evidence="2">The sequence shown here is derived from an EMBL/GenBank/DDBJ whole genome shotgun (WGS) entry which is preliminary data.</text>
</comment>
<dbReference type="Proteomes" id="UP000282460">
    <property type="component" value="Unassembled WGS sequence"/>
</dbReference>
<evidence type="ECO:0008006" key="4">
    <source>
        <dbReference type="Google" id="ProtNLM"/>
    </source>
</evidence>
<gene>
    <name evidence="2" type="ORF">D9V28_06625</name>
</gene>
<evidence type="ECO:0000313" key="2">
    <source>
        <dbReference type="EMBL" id="RLQ83923.1"/>
    </source>
</evidence>
<dbReference type="PANTHER" id="PTHR36842:SF1">
    <property type="entry name" value="PROTEIN TOLB"/>
    <property type="match status" value="1"/>
</dbReference>
<dbReference type="PANTHER" id="PTHR36842">
    <property type="entry name" value="PROTEIN TOLB HOMOLOG"/>
    <property type="match status" value="1"/>
</dbReference>
<dbReference type="Gene3D" id="2.120.10.30">
    <property type="entry name" value="TolB, C-terminal domain"/>
    <property type="match status" value="3"/>
</dbReference>
<sequence length="337" mass="35773">MGKSGSHAENHGSTGSLTEVRMRRARRIGIALTAAAIVVCGSGCSTATDAASAQLCDEPSSTPTVEDPSTRPLAFSSNRADSFDLWLMGADGTDPVQLTTADGVEGMASWSPDGTQLLFLSAVDTESNGDVCVINADGTGLKNLTSTPDVYETTPSWSPDGSEIVYGTWKGKAHELHVMDSTGKRSHRITSNGNWPSWSPDGELIVFSASRGSSAQDLWTVNRDGSDKALLADGDSELTEPAWSPDGRTIAYVSVGSEETEEDIFIMPAGGGSDRRVAALPGNDHWPPAWSPDSMQLAFTADGTDLVGEIVVVDLRTRETTNLTNHESHDAFPAWRQ</sequence>
<reference evidence="2 3" key="1">
    <citation type="submission" date="2018-10" db="EMBL/GenBank/DDBJ databases">
        <authorList>
            <person name="Li J."/>
        </authorList>
    </citation>
    <scope>NUCLEOTIDE SEQUENCE [LARGE SCALE GENOMIC DNA]</scope>
    <source>
        <strain evidence="2 3">ZD1-4</strain>
    </source>
</reference>
<dbReference type="InterPro" id="IPR011659">
    <property type="entry name" value="WD40"/>
</dbReference>
<comment type="similarity">
    <text evidence="1">Belongs to the TolB family.</text>
</comment>
<name>A0A3L7J0G0_9MICO</name>
<organism evidence="2 3">
    <name type="scientific">Mycetocola zhadangensis</name>
    <dbReference type="NCBI Taxonomy" id="1164595"/>
    <lineage>
        <taxon>Bacteria</taxon>
        <taxon>Bacillati</taxon>
        <taxon>Actinomycetota</taxon>
        <taxon>Actinomycetes</taxon>
        <taxon>Micrococcales</taxon>
        <taxon>Microbacteriaceae</taxon>
        <taxon>Mycetocola</taxon>
    </lineage>
</organism>
<dbReference type="OrthoDB" id="262125at2"/>
<dbReference type="SUPFAM" id="SSF69304">
    <property type="entry name" value="Tricorn protease N-terminal domain"/>
    <property type="match status" value="1"/>
</dbReference>
<dbReference type="EMBL" id="RCWJ01000002">
    <property type="protein sequence ID" value="RLQ83923.1"/>
    <property type="molecule type" value="Genomic_DNA"/>
</dbReference>
<proteinExistence type="inferred from homology"/>
<dbReference type="Pfam" id="PF07676">
    <property type="entry name" value="PD40"/>
    <property type="match status" value="5"/>
</dbReference>